<evidence type="ECO:0000256" key="2">
    <source>
        <dbReference type="ARBA" id="ARBA00023125"/>
    </source>
</evidence>
<reference evidence="7" key="1">
    <citation type="submission" date="2016-10" db="EMBL/GenBank/DDBJ databases">
        <authorList>
            <person name="Varghese N."/>
            <person name="Submissions S."/>
        </authorList>
    </citation>
    <scope>NUCLEOTIDE SEQUENCE [LARGE SCALE GENOMIC DNA]</scope>
    <source>
        <strain evidence="7">DSM 26894</strain>
    </source>
</reference>
<evidence type="ECO:0000259" key="4">
    <source>
        <dbReference type="SMART" id="SM00345"/>
    </source>
</evidence>
<keyword evidence="3" id="KW-0804">Transcription</keyword>
<evidence type="ECO:0000256" key="1">
    <source>
        <dbReference type="ARBA" id="ARBA00023015"/>
    </source>
</evidence>
<name>A0A1I6WIK2_9RHOB</name>
<proteinExistence type="predicted"/>
<dbReference type="SMART" id="SM00345">
    <property type="entry name" value="HTH_GNTR"/>
    <property type="match status" value="2"/>
</dbReference>
<dbReference type="InterPro" id="IPR011711">
    <property type="entry name" value="GntR_C"/>
</dbReference>
<dbReference type="EMBL" id="FOZW01000023">
    <property type="protein sequence ID" value="SFT25822.1"/>
    <property type="molecule type" value="Genomic_DNA"/>
</dbReference>
<dbReference type="AlphaFoldDB" id="A0A1I6WIK2"/>
<gene>
    <name evidence="6" type="ORF">SAMN04488050_12331</name>
</gene>
<feature type="domain" description="HTH gntR-type" evidence="4">
    <location>
        <begin position="89"/>
        <end position="147"/>
    </location>
</feature>
<protein>
    <submittedName>
        <fullName evidence="6">DNA-binding transcriptional regulator, GntR family</fullName>
    </submittedName>
</protein>
<keyword evidence="7" id="KW-1185">Reference proteome</keyword>
<keyword evidence="1" id="KW-0805">Transcription regulation</keyword>
<dbReference type="OrthoDB" id="9799812at2"/>
<evidence type="ECO:0000313" key="6">
    <source>
        <dbReference type="EMBL" id="SFT25822.1"/>
    </source>
</evidence>
<dbReference type="PRINTS" id="PR00035">
    <property type="entry name" value="HTHGNTR"/>
</dbReference>
<dbReference type="SUPFAM" id="SSF46785">
    <property type="entry name" value="Winged helix' DNA-binding domain"/>
    <property type="match status" value="2"/>
</dbReference>
<dbReference type="Pfam" id="PF07729">
    <property type="entry name" value="FCD"/>
    <property type="match status" value="1"/>
</dbReference>
<dbReference type="GO" id="GO:0003677">
    <property type="term" value="F:DNA binding"/>
    <property type="evidence" value="ECO:0007669"/>
    <property type="project" value="UniProtKB-KW"/>
</dbReference>
<dbReference type="RefSeq" id="WP_092431054.1">
    <property type="nucleotide sequence ID" value="NZ_FNCL01000026.1"/>
</dbReference>
<dbReference type="Pfam" id="PF00392">
    <property type="entry name" value="GntR"/>
    <property type="match status" value="2"/>
</dbReference>
<dbReference type="InterPro" id="IPR036390">
    <property type="entry name" value="WH_DNA-bd_sf"/>
</dbReference>
<dbReference type="Proteomes" id="UP000199392">
    <property type="component" value="Unassembled WGS sequence"/>
</dbReference>
<accession>A0A1I6WIK2</accession>
<dbReference type="Gene3D" id="1.10.10.10">
    <property type="entry name" value="Winged helix-like DNA-binding domain superfamily/Winged helix DNA-binding domain"/>
    <property type="match status" value="2"/>
</dbReference>
<dbReference type="InterPro" id="IPR008920">
    <property type="entry name" value="TF_FadR/GntR_C"/>
</dbReference>
<dbReference type="PANTHER" id="PTHR43537:SF51">
    <property type="entry name" value="HTH-TYPE TRANSCRIPTIONAL REGULATOR LGOR-RELATED"/>
    <property type="match status" value="1"/>
</dbReference>
<dbReference type="GO" id="GO:0003700">
    <property type="term" value="F:DNA-binding transcription factor activity"/>
    <property type="evidence" value="ECO:0007669"/>
    <property type="project" value="InterPro"/>
</dbReference>
<dbReference type="STRING" id="311180.SAMN04488050_12331"/>
<dbReference type="InterPro" id="IPR036388">
    <property type="entry name" value="WH-like_DNA-bd_sf"/>
</dbReference>
<feature type="domain" description="GntR C-terminal" evidence="5">
    <location>
        <begin position="157"/>
        <end position="285"/>
    </location>
</feature>
<dbReference type="SMART" id="SM00895">
    <property type="entry name" value="FCD"/>
    <property type="match status" value="1"/>
</dbReference>
<evidence type="ECO:0000256" key="3">
    <source>
        <dbReference type="ARBA" id="ARBA00023163"/>
    </source>
</evidence>
<keyword evidence="2 6" id="KW-0238">DNA-binding</keyword>
<organism evidence="6 7">
    <name type="scientific">Alloyangia pacifica</name>
    <dbReference type="NCBI Taxonomy" id="311180"/>
    <lineage>
        <taxon>Bacteria</taxon>
        <taxon>Pseudomonadati</taxon>
        <taxon>Pseudomonadota</taxon>
        <taxon>Alphaproteobacteria</taxon>
        <taxon>Rhodobacterales</taxon>
        <taxon>Roseobacteraceae</taxon>
        <taxon>Alloyangia</taxon>
    </lineage>
</organism>
<evidence type="ECO:0000313" key="7">
    <source>
        <dbReference type="Proteomes" id="UP000199392"/>
    </source>
</evidence>
<feature type="domain" description="HTH gntR-type" evidence="4">
    <location>
        <begin position="11"/>
        <end position="68"/>
    </location>
</feature>
<dbReference type="PANTHER" id="PTHR43537">
    <property type="entry name" value="TRANSCRIPTIONAL REGULATOR, GNTR FAMILY"/>
    <property type="match status" value="1"/>
</dbReference>
<evidence type="ECO:0000259" key="5">
    <source>
        <dbReference type="SMART" id="SM00895"/>
    </source>
</evidence>
<sequence length="300" mass="34060">MARSDTRFRETYNALLELCAGLSPDDSLPSENALGDRLGVSRTVVRACLQRASDDGLIRWEGREKTLLRAPRDGDRMPLELQTEDPETLEQRFLEWILRFDVPAGTPLNVAALSREFGVTPQLLQEFLAGLSRFGLVERRKKGGWLLLGFTAGFAVELSEFRSLLELNAVQHLVTLPGSHPIWPKLEALRAEHLDLLDRIETDFHDFSPLDERFHATINSVVQNRFVAEFQKVIALIFHYHYMWDKTLERHRNQAAIGEHVALLDALLLRDAAGAEQAARRHLLTSKTTLLSSLRDHRLG</sequence>
<dbReference type="SUPFAM" id="SSF48008">
    <property type="entry name" value="GntR ligand-binding domain-like"/>
    <property type="match status" value="1"/>
</dbReference>
<dbReference type="Gene3D" id="1.20.120.530">
    <property type="entry name" value="GntR ligand-binding domain-like"/>
    <property type="match status" value="1"/>
</dbReference>
<dbReference type="InterPro" id="IPR000524">
    <property type="entry name" value="Tscrpt_reg_HTH_GntR"/>
</dbReference>